<evidence type="ECO:0000313" key="1">
    <source>
        <dbReference type="EMBL" id="MDH0143640.1"/>
    </source>
</evidence>
<sequence>MHPHLKKAAKAYAEETVFINLLADEPCPHRFSEIAPLKAALNSLKLRFIEILKSEGFSNSELKAAVLMFEFPEKYVDDYCSNCHSLLVNTAGKNYAHAVNYMGASISPNNALKALTSFAGTG</sequence>
<accession>A0AB73I1H1</accession>
<organism evidence="1 2">
    <name type="scientific">Aquipseudomonas alcaligenes</name>
    <name type="common">Pseudomonas alcaligenes</name>
    <dbReference type="NCBI Taxonomy" id="43263"/>
    <lineage>
        <taxon>Bacteria</taxon>
        <taxon>Pseudomonadati</taxon>
        <taxon>Pseudomonadota</taxon>
        <taxon>Gammaproteobacteria</taxon>
        <taxon>Pseudomonadales</taxon>
        <taxon>Pseudomonadaceae</taxon>
        <taxon>Aquipseudomonas</taxon>
    </lineage>
</organism>
<dbReference type="Proteomes" id="UP001158058">
    <property type="component" value="Unassembled WGS sequence"/>
</dbReference>
<dbReference type="RefSeq" id="WP_280002427.1">
    <property type="nucleotide sequence ID" value="NZ_JAODZF010000009.1"/>
</dbReference>
<dbReference type="EMBL" id="JAODZF010000009">
    <property type="protein sequence ID" value="MDH0143640.1"/>
    <property type="molecule type" value="Genomic_DNA"/>
</dbReference>
<dbReference type="AlphaFoldDB" id="A0AB73I1H1"/>
<protein>
    <submittedName>
        <fullName evidence="1">Uncharacterized protein</fullName>
    </submittedName>
</protein>
<reference evidence="1" key="1">
    <citation type="submission" date="2022-09" db="EMBL/GenBank/DDBJ databases">
        <title>Intensive care unit water sources are persistently colonized with multi-drug resistant bacteria and are the site of extensive horizontal gene transfer of antibiotic resistance genes.</title>
        <authorList>
            <person name="Diorio-Toth L."/>
        </authorList>
    </citation>
    <scope>NUCLEOTIDE SEQUENCE</scope>
    <source>
        <strain evidence="1">GD04146</strain>
    </source>
</reference>
<proteinExistence type="predicted"/>
<gene>
    <name evidence="1" type="ORF">N7380_15085</name>
</gene>
<comment type="caution">
    <text evidence="1">The sequence shown here is derived from an EMBL/GenBank/DDBJ whole genome shotgun (WGS) entry which is preliminary data.</text>
</comment>
<name>A0AB73I1H1_AQUAC</name>
<evidence type="ECO:0000313" key="2">
    <source>
        <dbReference type="Proteomes" id="UP001158058"/>
    </source>
</evidence>